<dbReference type="InterPro" id="IPR050313">
    <property type="entry name" value="Carb_Metab_HTH_regulators"/>
</dbReference>
<keyword evidence="6" id="KW-1185">Reference proteome</keyword>
<dbReference type="SUPFAM" id="SSF46785">
    <property type="entry name" value="Winged helix' DNA-binding domain"/>
    <property type="match status" value="1"/>
</dbReference>
<dbReference type="SMART" id="SM01134">
    <property type="entry name" value="DeoRC"/>
    <property type="match status" value="1"/>
</dbReference>
<feature type="domain" description="HTH deoR-type" evidence="4">
    <location>
        <begin position="22"/>
        <end position="77"/>
    </location>
</feature>
<comment type="caution">
    <text evidence="5">The sequence shown here is derived from an EMBL/GenBank/DDBJ whole genome shotgun (WGS) entry which is preliminary data.</text>
</comment>
<gene>
    <name evidence="5" type="ORF">EDD54_3030</name>
</gene>
<dbReference type="PANTHER" id="PTHR30363:SF44">
    <property type="entry name" value="AGA OPERON TRANSCRIPTIONAL REPRESSOR-RELATED"/>
    <property type="match status" value="1"/>
</dbReference>
<dbReference type="SMART" id="SM00420">
    <property type="entry name" value="HTH_DEOR"/>
    <property type="match status" value="1"/>
</dbReference>
<dbReference type="EMBL" id="SNXY01000009">
    <property type="protein sequence ID" value="TDP83074.1"/>
    <property type="molecule type" value="Genomic_DNA"/>
</dbReference>
<keyword evidence="1" id="KW-0805">Transcription regulation</keyword>
<dbReference type="InterPro" id="IPR036390">
    <property type="entry name" value="WH_DNA-bd_sf"/>
</dbReference>
<organism evidence="5 6">
    <name type="scientific">Oharaeibacter diazotrophicus</name>
    <dbReference type="NCBI Taxonomy" id="1920512"/>
    <lineage>
        <taxon>Bacteria</taxon>
        <taxon>Pseudomonadati</taxon>
        <taxon>Pseudomonadota</taxon>
        <taxon>Alphaproteobacteria</taxon>
        <taxon>Hyphomicrobiales</taxon>
        <taxon>Pleomorphomonadaceae</taxon>
        <taxon>Oharaeibacter</taxon>
    </lineage>
</organism>
<dbReference type="InterPro" id="IPR037171">
    <property type="entry name" value="NagB/RpiA_transferase-like"/>
</dbReference>
<evidence type="ECO:0000313" key="6">
    <source>
        <dbReference type="Proteomes" id="UP000294547"/>
    </source>
</evidence>
<evidence type="ECO:0000313" key="5">
    <source>
        <dbReference type="EMBL" id="TDP83074.1"/>
    </source>
</evidence>
<dbReference type="Gene3D" id="3.40.50.1360">
    <property type="match status" value="1"/>
</dbReference>
<dbReference type="Pfam" id="PF00455">
    <property type="entry name" value="DeoRC"/>
    <property type="match status" value="1"/>
</dbReference>
<dbReference type="PANTHER" id="PTHR30363">
    <property type="entry name" value="HTH-TYPE TRANSCRIPTIONAL REGULATOR SRLR-RELATED"/>
    <property type="match status" value="1"/>
</dbReference>
<evidence type="ECO:0000256" key="2">
    <source>
        <dbReference type="ARBA" id="ARBA00023163"/>
    </source>
</evidence>
<reference evidence="5 6" key="1">
    <citation type="submission" date="2019-03" db="EMBL/GenBank/DDBJ databases">
        <title>Genomic Encyclopedia of Type Strains, Phase IV (KMG-IV): sequencing the most valuable type-strain genomes for metagenomic binning, comparative biology and taxonomic classification.</title>
        <authorList>
            <person name="Goeker M."/>
        </authorList>
    </citation>
    <scope>NUCLEOTIDE SEQUENCE [LARGE SCALE GENOMIC DNA]</scope>
    <source>
        <strain evidence="5 6">DSM 102969</strain>
    </source>
</reference>
<dbReference type="GO" id="GO:0003700">
    <property type="term" value="F:DNA-binding transcription factor activity"/>
    <property type="evidence" value="ECO:0007669"/>
    <property type="project" value="InterPro"/>
</dbReference>
<keyword evidence="2" id="KW-0804">Transcription</keyword>
<dbReference type="InterPro" id="IPR001034">
    <property type="entry name" value="DeoR_HTH"/>
</dbReference>
<feature type="region of interest" description="Disordered" evidence="3">
    <location>
        <begin position="1"/>
        <end position="22"/>
    </location>
</feature>
<name>A0A4R6RAR5_9HYPH</name>
<dbReference type="PRINTS" id="PR00037">
    <property type="entry name" value="HTHLACR"/>
</dbReference>
<dbReference type="AlphaFoldDB" id="A0A4R6RAR5"/>
<proteinExistence type="predicted"/>
<dbReference type="InterPro" id="IPR014036">
    <property type="entry name" value="DeoR-like_C"/>
</dbReference>
<protein>
    <submittedName>
        <fullName evidence="5">DeoR family transcriptional regulator</fullName>
    </submittedName>
</protein>
<accession>A0A4R6RAR5</accession>
<dbReference type="RefSeq" id="WP_165644698.1">
    <property type="nucleotide sequence ID" value="NZ_BSPM01000009.1"/>
</dbReference>
<sequence>MSEARGRSGGAPRSEAAGRIPAPIRHARIRDAFRRDGFVSVSDIARDLGVSAMTIRRDLVALARAGEITRTHGGAVPPTEAERGPFDAEEPVFDSRVARNADAKLAIARRAARLVGPRESVGLDVGTTVMALAGELAQRTDLRVFTNNVRAAMRLAGCGSPVYILGGEVRPPEFSVIGAGAVQQLRAHFLDRVFLGVSGLGELGLFDYSPEDTEVKRAFLDCAESVVVVCDATKFGRRALSRIAPLDAIDILVTDQAPPPELAAALEAAQVDVIVADGRG</sequence>
<dbReference type="SUPFAM" id="SSF100950">
    <property type="entry name" value="NagB/RpiA/CoA transferase-like"/>
    <property type="match status" value="1"/>
</dbReference>
<evidence type="ECO:0000256" key="3">
    <source>
        <dbReference type="SAM" id="MobiDB-lite"/>
    </source>
</evidence>
<evidence type="ECO:0000259" key="4">
    <source>
        <dbReference type="PROSITE" id="PS51000"/>
    </source>
</evidence>
<dbReference type="Proteomes" id="UP000294547">
    <property type="component" value="Unassembled WGS sequence"/>
</dbReference>
<evidence type="ECO:0000256" key="1">
    <source>
        <dbReference type="ARBA" id="ARBA00023015"/>
    </source>
</evidence>
<dbReference type="Pfam" id="PF08220">
    <property type="entry name" value="HTH_DeoR"/>
    <property type="match status" value="1"/>
</dbReference>
<dbReference type="PROSITE" id="PS51000">
    <property type="entry name" value="HTH_DEOR_2"/>
    <property type="match status" value="1"/>
</dbReference>